<dbReference type="RefSeq" id="WP_147045802.1">
    <property type="nucleotide sequence ID" value="NZ_BJZV01000005.1"/>
</dbReference>
<dbReference type="SUPFAM" id="SSF52266">
    <property type="entry name" value="SGNH hydrolase"/>
    <property type="match status" value="1"/>
</dbReference>
<feature type="chain" id="PRO_5021841280" evidence="1">
    <location>
        <begin position="24"/>
        <end position="268"/>
    </location>
</feature>
<feature type="signal peptide" evidence="1">
    <location>
        <begin position="1"/>
        <end position="23"/>
    </location>
</feature>
<dbReference type="Pfam" id="PF25182">
    <property type="entry name" value="NonGDSL"/>
    <property type="match status" value="1"/>
</dbReference>
<evidence type="ECO:0000256" key="1">
    <source>
        <dbReference type="SAM" id="SignalP"/>
    </source>
</evidence>
<dbReference type="InterPro" id="IPR057572">
    <property type="entry name" value="NonGDSL"/>
</dbReference>
<keyword evidence="1" id="KW-0732">Signal</keyword>
<dbReference type="InterPro" id="IPR051532">
    <property type="entry name" value="Ester_Hydrolysis_Enzymes"/>
</dbReference>
<dbReference type="OrthoDB" id="7203637at2"/>
<protein>
    <submittedName>
        <fullName evidence="2">Uncharacterized protein</fullName>
    </submittedName>
</protein>
<organism evidence="2 3">
    <name type="scientific">Methylobacterium gnaphalii</name>
    <dbReference type="NCBI Taxonomy" id="1010610"/>
    <lineage>
        <taxon>Bacteria</taxon>
        <taxon>Pseudomonadati</taxon>
        <taxon>Pseudomonadota</taxon>
        <taxon>Alphaproteobacteria</taxon>
        <taxon>Hyphomicrobiales</taxon>
        <taxon>Methylobacteriaceae</taxon>
        <taxon>Methylobacterium</taxon>
    </lineage>
</organism>
<comment type="caution">
    <text evidence="2">The sequence shown here is derived from an EMBL/GenBank/DDBJ whole genome shotgun (WGS) entry which is preliminary data.</text>
</comment>
<dbReference type="PANTHER" id="PTHR30383:SF5">
    <property type="entry name" value="SGNH HYDROLASE-TYPE ESTERASE DOMAIN-CONTAINING PROTEIN"/>
    <property type="match status" value="1"/>
</dbReference>
<dbReference type="AlphaFoldDB" id="A0A512JHT7"/>
<dbReference type="CDD" id="cd00229">
    <property type="entry name" value="SGNH_hydrolase"/>
    <property type="match status" value="1"/>
</dbReference>
<dbReference type="EMBL" id="BJZV01000005">
    <property type="protein sequence ID" value="GEP09496.1"/>
    <property type="molecule type" value="Genomic_DNA"/>
</dbReference>
<gene>
    <name evidence="2" type="ORF">MGN01_13410</name>
</gene>
<sequence length="268" mass="28364">MSQRFSCLGLALLAIGSGAPALAQPDPAPSATTQSTQSLTAAPVRPAIKLARLASLLGRDGDIRIVAFGSSSTQGIGASSPAATYPALLETDLEERLQIGASSRRSVTVINRGKGGDDARDMAQRLQRDVLAEHPDVVIWQTGSNDPLKGVPVDYFKALTREGILAIRATGADVVLMDQQWCRRLSGVANAAQYGDALHELSVELGVPVIRRHDMMQSWITRGLMTPQQMIGPDGFHMTDAGYSRLAKSAAAQLLASAGLAQPSLVRN</sequence>
<dbReference type="Gene3D" id="3.40.50.1110">
    <property type="entry name" value="SGNH hydrolase"/>
    <property type="match status" value="1"/>
</dbReference>
<reference evidence="2 3" key="1">
    <citation type="submission" date="2019-07" db="EMBL/GenBank/DDBJ databases">
        <title>Whole genome shotgun sequence of Methylobacterium gnaphalii NBRC 107716.</title>
        <authorList>
            <person name="Hosoyama A."/>
            <person name="Uohara A."/>
            <person name="Ohji S."/>
            <person name="Ichikawa N."/>
        </authorList>
    </citation>
    <scope>NUCLEOTIDE SEQUENCE [LARGE SCALE GENOMIC DNA]</scope>
    <source>
        <strain evidence="2 3">NBRC 107716</strain>
    </source>
</reference>
<name>A0A512JHT7_9HYPH</name>
<accession>A0A512JHT7</accession>
<keyword evidence="3" id="KW-1185">Reference proteome</keyword>
<evidence type="ECO:0000313" key="3">
    <source>
        <dbReference type="Proteomes" id="UP000321750"/>
    </source>
</evidence>
<dbReference type="PANTHER" id="PTHR30383">
    <property type="entry name" value="THIOESTERASE 1/PROTEASE 1/LYSOPHOSPHOLIPASE L1"/>
    <property type="match status" value="1"/>
</dbReference>
<dbReference type="InterPro" id="IPR036514">
    <property type="entry name" value="SGNH_hydro_sf"/>
</dbReference>
<dbReference type="GO" id="GO:0004622">
    <property type="term" value="F:phosphatidylcholine lysophospholipase activity"/>
    <property type="evidence" value="ECO:0007669"/>
    <property type="project" value="TreeGrafter"/>
</dbReference>
<dbReference type="Proteomes" id="UP000321750">
    <property type="component" value="Unassembled WGS sequence"/>
</dbReference>
<evidence type="ECO:0000313" key="2">
    <source>
        <dbReference type="EMBL" id="GEP09496.1"/>
    </source>
</evidence>
<proteinExistence type="predicted"/>